<dbReference type="RefSeq" id="WP_092207816.1">
    <property type="nucleotide sequence ID" value="NZ_FOVN01000003.1"/>
</dbReference>
<sequence length="259" mass="29937">MKTQAFRLLLVLLVFQSVVFAQSEGMVFIEGSRYIPLYGRDSTVVEVKDFEMDIYPVTNSEYMDFVTKYPKWQKSKALKLFTDKSYLANWKNDLEFKDSEHPNSPVTYVSWFAAKDYCECQGKRLPTVDEWEYVAMADQTTKDARVKPSYNEQILAWYEAPRSNENSIGQNPKNVWGVHDLHGLVWEWTMDFNSVLITGESRKDVDKDSNLFCGSAAVNATDLMNYAAFMRYAIRGSLKAKYSMKNLGFRCVKDTNKIN</sequence>
<dbReference type="AlphaFoldDB" id="A0A1I5BFJ3"/>
<dbReference type="PANTHER" id="PTHR23150">
    <property type="entry name" value="SULFATASE MODIFYING FACTOR 1, 2"/>
    <property type="match status" value="1"/>
</dbReference>
<dbReference type="SUPFAM" id="SSF56436">
    <property type="entry name" value="C-type lectin-like"/>
    <property type="match status" value="1"/>
</dbReference>
<evidence type="ECO:0000259" key="2">
    <source>
        <dbReference type="Pfam" id="PF03781"/>
    </source>
</evidence>
<dbReference type="OrthoDB" id="9768004at2"/>
<dbReference type="EMBL" id="FOVN01000003">
    <property type="protein sequence ID" value="SFN73484.1"/>
    <property type="molecule type" value="Genomic_DNA"/>
</dbReference>
<dbReference type="InterPro" id="IPR051043">
    <property type="entry name" value="Sulfatase_Mod_Factor_Kinase"/>
</dbReference>
<name>A0A1I5BFJ3_9FLAO</name>
<dbReference type="InterPro" id="IPR042095">
    <property type="entry name" value="SUMF_sf"/>
</dbReference>
<reference evidence="4" key="1">
    <citation type="submission" date="2016-10" db="EMBL/GenBank/DDBJ databases">
        <authorList>
            <person name="Varghese N."/>
            <person name="Submissions S."/>
        </authorList>
    </citation>
    <scope>NUCLEOTIDE SEQUENCE [LARGE SCALE GENOMIC DNA]</scope>
    <source>
        <strain evidence="4">DSM 23925</strain>
    </source>
</reference>
<keyword evidence="4" id="KW-1185">Reference proteome</keyword>
<feature type="domain" description="Sulfatase-modifying factor enzyme-like" evidence="2">
    <location>
        <begin position="43"/>
        <end position="253"/>
    </location>
</feature>
<evidence type="ECO:0000313" key="4">
    <source>
        <dbReference type="Proteomes" id="UP000198705"/>
    </source>
</evidence>
<dbReference type="Gene3D" id="3.90.1580.10">
    <property type="entry name" value="paralog of FGE (formylglycine-generating enzyme)"/>
    <property type="match status" value="1"/>
</dbReference>
<evidence type="ECO:0000256" key="1">
    <source>
        <dbReference type="SAM" id="SignalP"/>
    </source>
</evidence>
<gene>
    <name evidence="3" type="ORF">SAMN04487989_103100</name>
</gene>
<dbReference type="Proteomes" id="UP000198705">
    <property type="component" value="Unassembled WGS sequence"/>
</dbReference>
<dbReference type="STRING" id="649333.SAMN04487989_103100"/>
<proteinExistence type="predicted"/>
<keyword evidence="1" id="KW-0732">Signal</keyword>
<evidence type="ECO:0000313" key="3">
    <source>
        <dbReference type="EMBL" id="SFN73484.1"/>
    </source>
</evidence>
<accession>A0A1I5BFJ3</accession>
<feature type="signal peptide" evidence="1">
    <location>
        <begin position="1"/>
        <end position="21"/>
    </location>
</feature>
<dbReference type="Pfam" id="PF03781">
    <property type="entry name" value="FGE-sulfatase"/>
    <property type="match status" value="1"/>
</dbReference>
<dbReference type="InterPro" id="IPR005532">
    <property type="entry name" value="SUMF_dom"/>
</dbReference>
<organism evidence="3 4">
    <name type="scientific">Bizionia echini</name>
    <dbReference type="NCBI Taxonomy" id="649333"/>
    <lineage>
        <taxon>Bacteria</taxon>
        <taxon>Pseudomonadati</taxon>
        <taxon>Bacteroidota</taxon>
        <taxon>Flavobacteriia</taxon>
        <taxon>Flavobacteriales</taxon>
        <taxon>Flavobacteriaceae</taxon>
        <taxon>Bizionia</taxon>
    </lineage>
</organism>
<protein>
    <submittedName>
        <fullName evidence="3">Formylglycine-generating enzyme, required for sulfatase activity, contains SUMF1/FGE domain</fullName>
    </submittedName>
</protein>
<feature type="chain" id="PRO_5011607257" evidence="1">
    <location>
        <begin position="22"/>
        <end position="259"/>
    </location>
</feature>
<dbReference type="InterPro" id="IPR016187">
    <property type="entry name" value="CTDL_fold"/>
</dbReference>
<dbReference type="GO" id="GO:0120147">
    <property type="term" value="F:formylglycine-generating oxidase activity"/>
    <property type="evidence" value="ECO:0007669"/>
    <property type="project" value="TreeGrafter"/>
</dbReference>
<dbReference type="PANTHER" id="PTHR23150:SF19">
    <property type="entry name" value="FORMYLGLYCINE-GENERATING ENZYME"/>
    <property type="match status" value="1"/>
</dbReference>